<accession>A0A3A4S2U7</accession>
<evidence type="ECO:0000256" key="2">
    <source>
        <dbReference type="ARBA" id="ARBA00022525"/>
    </source>
</evidence>
<feature type="compositionally biased region" description="Polar residues" evidence="5">
    <location>
        <begin position="27"/>
        <end position="37"/>
    </location>
</feature>
<feature type="domain" description="Gram-positive cocci surface proteins LPxTG" evidence="6">
    <location>
        <begin position="126"/>
        <end position="159"/>
    </location>
</feature>
<name>A0A3A4S2U7_9STRE</name>
<sequence length="159" mass="16317">NDGISDVDEKANGTDPKVANSLAPTVELSQDPTTGDVTVTPKKPDGSTYPEGTIVELPGKDGRPIKVTIGADGSAKVPNDQLPDTTVVGNAKITEPGKAAVEVPNVTTPAKLTVSTEQPSKSHNVLPNTGTESNATLASLGLLGMLSGLGFAFRKKKED</sequence>
<dbReference type="Pfam" id="PF18200">
    <property type="entry name" value="Big_11"/>
    <property type="match status" value="1"/>
</dbReference>
<dbReference type="InterPro" id="IPR019931">
    <property type="entry name" value="LPXTG_anchor"/>
</dbReference>
<dbReference type="AlphaFoldDB" id="A0A3A4S2U7"/>
<feature type="non-terminal residue" evidence="7">
    <location>
        <position position="1"/>
    </location>
</feature>
<keyword evidence="4" id="KW-0572">Peptidoglycan-anchor</keyword>
<gene>
    <name evidence="7" type="ORF">C5O68_02855</name>
</gene>
<dbReference type="Proteomes" id="UP000266144">
    <property type="component" value="Unassembled WGS sequence"/>
</dbReference>
<evidence type="ECO:0000313" key="8">
    <source>
        <dbReference type="Proteomes" id="UP000266144"/>
    </source>
</evidence>
<dbReference type="InterPro" id="IPR041339">
    <property type="entry name" value="Ig-like_bac"/>
</dbReference>
<organism evidence="7 8">
    <name type="scientific">Streptococcus pseudopneumoniae</name>
    <dbReference type="NCBI Taxonomy" id="257758"/>
    <lineage>
        <taxon>Bacteria</taxon>
        <taxon>Bacillati</taxon>
        <taxon>Bacillota</taxon>
        <taxon>Bacilli</taxon>
        <taxon>Lactobacillales</taxon>
        <taxon>Streptococcaceae</taxon>
        <taxon>Streptococcus</taxon>
    </lineage>
</organism>
<keyword evidence="1" id="KW-0134">Cell wall</keyword>
<dbReference type="Pfam" id="PF00746">
    <property type="entry name" value="Gram_pos_anchor"/>
    <property type="match status" value="1"/>
</dbReference>
<protein>
    <recommendedName>
        <fullName evidence="6">Gram-positive cocci surface proteins LPxTG domain-containing protein</fullName>
    </recommendedName>
</protein>
<evidence type="ECO:0000256" key="4">
    <source>
        <dbReference type="ARBA" id="ARBA00023088"/>
    </source>
</evidence>
<keyword evidence="3" id="KW-0732">Signal</keyword>
<feature type="region of interest" description="Disordered" evidence="5">
    <location>
        <begin position="1"/>
        <end position="64"/>
    </location>
</feature>
<keyword evidence="2" id="KW-0964">Secreted</keyword>
<dbReference type="NCBIfam" id="TIGR01167">
    <property type="entry name" value="LPXTG_anchor"/>
    <property type="match status" value="1"/>
</dbReference>
<evidence type="ECO:0000259" key="6">
    <source>
        <dbReference type="PROSITE" id="PS50847"/>
    </source>
</evidence>
<dbReference type="PROSITE" id="PS50847">
    <property type="entry name" value="GRAM_POS_ANCHORING"/>
    <property type="match status" value="1"/>
</dbReference>
<reference evidence="8" key="1">
    <citation type="submission" date="2018-02" db="EMBL/GenBank/DDBJ databases">
        <authorList>
            <person name="Handem S."/>
        </authorList>
    </citation>
    <scope>NUCLEOTIDE SEQUENCE [LARGE SCALE GENOMIC DNA]</scope>
    <source>
        <strain evidence="8">Spain939</strain>
    </source>
</reference>
<proteinExistence type="predicted"/>
<comment type="caution">
    <text evidence="7">The sequence shown here is derived from an EMBL/GenBank/DDBJ whole genome shotgun (WGS) entry which is preliminary data.</text>
</comment>
<evidence type="ECO:0000256" key="3">
    <source>
        <dbReference type="ARBA" id="ARBA00022729"/>
    </source>
</evidence>
<evidence type="ECO:0000256" key="1">
    <source>
        <dbReference type="ARBA" id="ARBA00022512"/>
    </source>
</evidence>
<evidence type="ECO:0000256" key="5">
    <source>
        <dbReference type="SAM" id="MobiDB-lite"/>
    </source>
</evidence>
<evidence type="ECO:0000313" key="7">
    <source>
        <dbReference type="EMBL" id="RJP83794.1"/>
    </source>
</evidence>
<dbReference type="RefSeq" id="WP_119942135.1">
    <property type="nucleotide sequence ID" value="NZ_PTQV01000016.1"/>
</dbReference>
<dbReference type="EMBL" id="PTQV01000016">
    <property type="protein sequence ID" value="RJP83794.1"/>
    <property type="molecule type" value="Genomic_DNA"/>
</dbReference>